<dbReference type="InterPro" id="IPR000943">
    <property type="entry name" value="RNA_pol_sigma70"/>
</dbReference>
<gene>
    <name evidence="4" type="ORF">IAB14_05040</name>
</gene>
<dbReference type="Pfam" id="PF04297">
    <property type="entry name" value="UPF0122"/>
    <property type="match status" value="1"/>
</dbReference>
<dbReference type="GO" id="GO:0003700">
    <property type="term" value="F:DNA-binding transcription factor activity"/>
    <property type="evidence" value="ECO:0007669"/>
    <property type="project" value="InterPro"/>
</dbReference>
<organism evidence="4 5">
    <name type="scientific">Candidatus Stercoripulliclostridium merdipullorum</name>
    <dbReference type="NCBI Taxonomy" id="2840952"/>
    <lineage>
        <taxon>Bacteria</taxon>
        <taxon>Bacillati</taxon>
        <taxon>Bacillota</taxon>
        <taxon>Clostridia</taxon>
        <taxon>Eubacteriales</taxon>
        <taxon>Candidatus Stercoripulliclostridium</taxon>
    </lineage>
</organism>
<dbReference type="InterPro" id="IPR036388">
    <property type="entry name" value="WH-like_DNA-bd_sf"/>
</dbReference>
<evidence type="ECO:0000256" key="1">
    <source>
        <dbReference type="ARBA" id="ARBA00008720"/>
    </source>
</evidence>
<protein>
    <recommendedName>
        <fullName evidence="3">UPF0122 protein IAB14_05040</fullName>
    </recommendedName>
</protein>
<dbReference type="EMBL" id="DVOH01000038">
    <property type="protein sequence ID" value="HIV00459.1"/>
    <property type="molecule type" value="Genomic_DNA"/>
</dbReference>
<dbReference type="InterPro" id="IPR013324">
    <property type="entry name" value="RNA_pol_sigma_r3/r4-like"/>
</dbReference>
<reference evidence="4" key="1">
    <citation type="submission" date="2020-10" db="EMBL/GenBank/DDBJ databases">
        <authorList>
            <person name="Gilroy R."/>
        </authorList>
    </citation>
    <scope>NUCLEOTIDE SEQUENCE</scope>
    <source>
        <strain evidence="4">23406</strain>
    </source>
</reference>
<dbReference type="InterPro" id="IPR007394">
    <property type="entry name" value="UPF0122"/>
</dbReference>
<evidence type="ECO:0000256" key="3">
    <source>
        <dbReference type="HAMAP-Rule" id="MF_00245"/>
    </source>
</evidence>
<dbReference type="PANTHER" id="PTHR40083">
    <property type="entry name" value="UPF0122 PROTEIN CBO2450/CLC_2298"/>
    <property type="match status" value="1"/>
</dbReference>
<evidence type="ECO:0000313" key="4">
    <source>
        <dbReference type="EMBL" id="HIV00459.1"/>
    </source>
</evidence>
<dbReference type="AlphaFoldDB" id="A0A9D1SXR8"/>
<proteinExistence type="inferred from homology"/>
<evidence type="ECO:0000313" key="5">
    <source>
        <dbReference type="Proteomes" id="UP000886891"/>
    </source>
</evidence>
<accession>A0A9D1SXR8</accession>
<dbReference type="HAMAP" id="MF_00245">
    <property type="entry name" value="UPF0122"/>
    <property type="match status" value="1"/>
</dbReference>
<comment type="caution">
    <text evidence="4">The sequence shown here is derived from an EMBL/GenBank/DDBJ whole genome shotgun (WGS) entry which is preliminary data.</text>
</comment>
<name>A0A9D1SXR8_9FIRM</name>
<dbReference type="GO" id="GO:0006352">
    <property type="term" value="P:DNA-templated transcription initiation"/>
    <property type="evidence" value="ECO:0007669"/>
    <property type="project" value="InterPro"/>
</dbReference>
<dbReference type="Proteomes" id="UP000886891">
    <property type="component" value="Unassembled WGS sequence"/>
</dbReference>
<sequence length="109" mass="12713">MEREKDIRIGILNDYYGSMLTDYQREMVRLYYDRDLSLAEIAEQYGVSRQAVREVLVRSRQKLLEWEDRLHLLAKLASVADKIEALIDRTDDPVLTTALQAILAEVKDI</sequence>
<reference evidence="4" key="2">
    <citation type="journal article" date="2021" name="PeerJ">
        <title>Extensive microbial diversity within the chicken gut microbiome revealed by metagenomics and culture.</title>
        <authorList>
            <person name="Gilroy R."/>
            <person name="Ravi A."/>
            <person name="Getino M."/>
            <person name="Pursley I."/>
            <person name="Horton D.L."/>
            <person name="Alikhan N.F."/>
            <person name="Baker D."/>
            <person name="Gharbi K."/>
            <person name="Hall N."/>
            <person name="Watson M."/>
            <person name="Adriaenssens E.M."/>
            <person name="Foster-Nyarko E."/>
            <person name="Jarju S."/>
            <person name="Secka A."/>
            <person name="Antonio M."/>
            <person name="Oren A."/>
            <person name="Chaudhuri R.R."/>
            <person name="La Ragione R."/>
            <person name="Hildebrand F."/>
            <person name="Pallen M.J."/>
        </authorList>
    </citation>
    <scope>NUCLEOTIDE SEQUENCE</scope>
    <source>
        <strain evidence="4">23406</strain>
    </source>
</reference>
<dbReference type="PANTHER" id="PTHR40083:SF1">
    <property type="entry name" value="UPF0122 PROTEIN YLXM"/>
    <property type="match status" value="1"/>
</dbReference>
<evidence type="ECO:0000256" key="2">
    <source>
        <dbReference type="ARBA" id="ARBA00024764"/>
    </source>
</evidence>
<dbReference type="Gene3D" id="1.10.10.10">
    <property type="entry name" value="Winged helix-like DNA-binding domain superfamily/Winged helix DNA-binding domain"/>
    <property type="match status" value="1"/>
</dbReference>
<comment type="similarity">
    <text evidence="1 3">Belongs to the UPF0122 family.</text>
</comment>
<comment type="function">
    <text evidence="2 3">Might take part in the signal recognition particle (SRP) pathway. This is inferred from the conservation of its genetic proximity to ftsY/ffh. May be a regulatory protein.</text>
</comment>
<dbReference type="InterPro" id="IPR054831">
    <property type="entry name" value="UPF0122_fam_protein"/>
</dbReference>
<dbReference type="NCBIfam" id="NF045758">
    <property type="entry name" value="YlxM"/>
    <property type="match status" value="1"/>
</dbReference>
<dbReference type="SUPFAM" id="SSF88659">
    <property type="entry name" value="Sigma3 and sigma4 domains of RNA polymerase sigma factors"/>
    <property type="match status" value="1"/>
</dbReference>
<dbReference type="PRINTS" id="PR00046">
    <property type="entry name" value="SIGMA70FCT"/>
</dbReference>